<dbReference type="GO" id="GO:0060294">
    <property type="term" value="P:cilium movement involved in cell motility"/>
    <property type="evidence" value="ECO:0007669"/>
    <property type="project" value="InterPro"/>
</dbReference>
<dbReference type="PANTHER" id="PTHR15977:SF15">
    <property type="entry name" value="CILIA- AND FLAGELLA-ASSOCIATED PROTEIN 46"/>
    <property type="match status" value="1"/>
</dbReference>
<proteinExistence type="predicted"/>
<dbReference type="AlphaFoldDB" id="A0AAN8RAH2"/>
<dbReference type="EMBL" id="JAGTTL010000001">
    <property type="protein sequence ID" value="KAK6328849.1"/>
    <property type="molecule type" value="Genomic_DNA"/>
</dbReference>
<name>A0AAN8RAH2_9TELE</name>
<protein>
    <submittedName>
        <fullName evidence="1">Uncharacterized protein</fullName>
    </submittedName>
</protein>
<dbReference type="InterPro" id="IPR039586">
    <property type="entry name" value="CFAP46"/>
</dbReference>
<gene>
    <name evidence="1" type="ORF">J4Q44_G00008270</name>
</gene>
<organism evidence="1 2">
    <name type="scientific">Coregonus suidteri</name>
    <dbReference type="NCBI Taxonomy" id="861788"/>
    <lineage>
        <taxon>Eukaryota</taxon>
        <taxon>Metazoa</taxon>
        <taxon>Chordata</taxon>
        <taxon>Craniata</taxon>
        <taxon>Vertebrata</taxon>
        <taxon>Euteleostomi</taxon>
        <taxon>Actinopterygii</taxon>
        <taxon>Neopterygii</taxon>
        <taxon>Teleostei</taxon>
        <taxon>Protacanthopterygii</taxon>
        <taxon>Salmoniformes</taxon>
        <taxon>Salmonidae</taxon>
        <taxon>Coregoninae</taxon>
        <taxon>Coregonus</taxon>
    </lineage>
</organism>
<reference evidence="1 2" key="1">
    <citation type="submission" date="2021-04" db="EMBL/GenBank/DDBJ databases">
        <authorList>
            <person name="De Guttry C."/>
            <person name="Zahm M."/>
            <person name="Klopp C."/>
            <person name="Cabau C."/>
            <person name="Louis A."/>
            <person name="Berthelot C."/>
            <person name="Parey E."/>
            <person name="Roest Crollius H."/>
            <person name="Montfort J."/>
            <person name="Robinson-Rechavi M."/>
            <person name="Bucao C."/>
            <person name="Bouchez O."/>
            <person name="Gislard M."/>
            <person name="Lluch J."/>
            <person name="Milhes M."/>
            <person name="Lampietro C."/>
            <person name="Lopez Roques C."/>
            <person name="Donnadieu C."/>
            <person name="Braasch I."/>
            <person name="Desvignes T."/>
            <person name="Postlethwait J."/>
            <person name="Bobe J."/>
            <person name="Wedekind C."/>
            <person name="Guiguen Y."/>
        </authorList>
    </citation>
    <scope>NUCLEOTIDE SEQUENCE [LARGE SCALE GENOMIC DNA]</scope>
    <source>
        <strain evidence="1">Cs_M1</strain>
        <tissue evidence="1">Blood</tissue>
    </source>
</reference>
<accession>A0AAN8RAH2</accession>
<dbReference type="Proteomes" id="UP001356427">
    <property type="component" value="Unassembled WGS sequence"/>
</dbReference>
<evidence type="ECO:0000313" key="2">
    <source>
        <dbReference type="Proteomes" id="UP001356427"/>
    </source>
</evidence>
<comment type="caution">
    <text evidence="1">The sequence shown here is derived from an EMBL/GenBank/DDBJ whole genome shotgun (WGS) entry which is preliminary data.</text>
</comment>
<sequence length="179" mass="20622">MWTQLLASLPGPKPNLVRPQPTMHQLDLLRSGVKAWPGVCGVVLWTGSLGMIPLRLPLRPAFSNPPDAQLDRSLTRWAAYKDSRPQKKAPEEWAQFDCPEEVRQAFRFDTSPHCINKRSISKQTQSLFFLDLLVIAHDLLDRRSLSDLYRLRIVRSCSQLVMRTSTVYHEKLLSPDWYP</sequence>
<keyword evidence="2" id="KW-1185">Reference proteome</keyword>
<dbReference type="GO" id="GO:0035082">
    <property type="term" value="P:axoneme assembly"/>
    <property type="evidence" value="ECO:0007669"/>
    <property type="project" value="InterPro"/>
</dbReference>
<dbReference type="PANTHER" id="PTHR15977">
    <property type="entry name" value="CILIA- AND FLAGELLA-ASSOCIATED PROTEIN 46"/>
    <property type="match status" value="1"/>
</dbReference>
<evidence type="ECO:0000313" key="1">
    <source>
        <dbReference type="EMBL" id="KAK6328849.1"/>
    </source>
</evidence>